<dbReference type="GeneID" id="34528112"/>
<dbReference type="GO" id="GO:0005935">
    <property type="term" value="C:cellular bud neck"/>
    <property type="evidence" value="ECO:0007669"/>
    <property type="project" value="TreeGrafter"/>
</dbReference>
<feature type="domain" description="GIT Spa2 homology (SHD)" evidence="2">
    <location>
        <begin position="37"/>
        <end position="67"/>
    </location>
</feature>
<dbReference type="Proteomes" id="UP000006310">
    <property type="component" value="Chromosome 10"/>
</dbReference>
<protein>
    <recommendedName>
        <fullName evidence="2">GIT Spa2 homology (SHD) domain-containing protein</fullName>
    </recommendedName>
</protein>
<dbReference type="GO" id="GO:0005934">
    <property type="term" value="C:cellular bud tip"/>
    <property type="evidence" value="ECO:0007669"/>
    <property type="project" value="TreeGrafter"/>
</dbReference>
<dbReference type="KEGG" id="kng:KNAG_0J02780"/>
<dbReference type="eggNOG" id="ENOG502QS1N">
    <property type="taxonomic scope" value="Eukaryota"/>
</dbReference>
<feature type="region of interest" description="Disordered" evidence="1">
    <location>
        <begin position="369"/>
        <end position="417"/>
    </location>
</feature>
<reference evidence="3 4" key="1">
    <citation type="journal article" date="2011" name="Proc. Natl. Acad. Sci. U.S.A.">
        <title>Evolutionary erosion of yeast sex chromosomes by mating-type switching accidents.</title>
        <authorList>
            <person name="Gordon J.L."/>
            <person name="Armisen D."/>
            <person name="Proux-Wera E."/>
            <person name="Oheigeartaigh S.S."/>
            <person name="Byrne K.P."/>
            <person name="Wolfe K.H."/>
        </authorList>
    </citation>
    <scope>NUCLEOTIDE SEQUENCE [LARGE SCALE GENOMIC DNA]</scope>
    <source>
        <strain evidence="4">ATCC MYA-139 / BCRC 22969 / CBS 8797 / CCRC 22969 / KCTC 17520 / NBRC 10181 / NCYC 3082</strain>
    </source>
</reference>
<dbReference type="GO" id="GO:0036267">
    <property type="term" value="P:invasive filamentous growth"/>
    <property type="evidence" value="ECO:0007669"/>
    <property type="project" value="TreeGrafter"/>
</dbReference>
<name>J7S313_HUIN7</name>
<evidence type="ECO:0000256" key="1">
    <source>
        <dbReference type="SAM" id="MobiDB-lite"/>
    </source>
</evidence>
<dbReference type="PANTHER" id="PTHR21601">
    <property type="entry name" value="SPA2 PROTEIN"/>
    <property type="match status" value="1"/>
</dbReference>
<dbReference type="GO" id="GO:1902716">
    <property type="term" value="C:cell cortex of growing cell tip"/>
    <property type="evidence" value="ECO:0007669"/>
    <property type="project" value="TreeGrafter"/>
</dbReference>
<dbReference type="AlphaFoldDB" id="J7S313"/>
<feature type="compositionally biased region" description="Low complexity" evidence="1">
    <location>
        <begin position="399"/>
        <end position="417"/>
    </location>
</feature>
<dbReference type="GO" id="GO:0005078">
    <property type="term" value="F:MAP-kinase scaffold activity"/>
    <property type="evidence" value="ECO:0007669"/>
    <property type="project" value="TreeGrafter"/>
</dbReference>
<dbReference type="STRING" id="1071383.J7S313"/>
<evidence type="ECO:0000313" key="3">
    <source>
        <dbReference type="EMBL" id="CCK72357.1"/>
    </source>
</evidence>
<dbReference type="InterPro" id="IPR013724">
    <property type="entry name" value="GIT_SHD"/>
</dbReference>
<organism evidence="3 4">
    <name type="scientific">Huiozyma naganishii (strain ATCC MYA-139 / BCRC 22969 / CBS 8797 / KCTC 17520 / NBRC 10181 / NCYC 3082 / Yp74L-3)</name>
    <name type="common">Yeast</name>
    <name type="synonym">Kazachstania naganishii</name>
    <dbReference type="NCBI Taxonomy" id="1071383"/>
    <lineage>
        <taxon>Eukaryota</taxon>
        <taxon>Fungi</taxon>
        <taxon>Dikarya</taxon>
        <taxon>Ascomycota</taxon>
        <taxon>Saccharomycotina</taxon>
        <taxon>Saccharomycetes</taxon>
        <taxon>Saccharomycetales</taxon>
        <taxon>Saccharomycetaceae</taxon>
        <taxon>Huiozyma</taxon>
    </lineage>
</organism>
<proteinExistence type="predicted"/>
<dbReference type="RefSeq" id="XP_022466602.1">
    <property type="nucleotide sequence ID" value="XM_022610291.1"/>
</dbReference>
<dbReference type="GO" id="GO:0005826">
    <property type="term" value="C:actomyosin contractile ring"/>
    <property type="evidence" value="ECO:0007669"/>
    <property type="project" value="TreeGrafter"/>
</dbReference>
<dbReference type="InterPro" id="IPR039892">
    <property type="entry name" value="Spa2/Sph1"/>
</dbReference>
<reference evidence="4" key="2">
    <citation type="submission" date="2012-08" db="EMBL/GenBank/DDBJ databases">
        <title>Genome sequence of Kazachstania naganishii.</title>
        <authorList>
            <person name="Gordon J.L."/>
            <person name="Armisen D."/>
            <person name="Proux-Wera E."/>
            <person name="OhEigeartaigh S.S."/>
            <person name="Byrne K.P."/>
            <person name="Wolfe K.H."/>
        </authorList>
    </citation>
    <scope>NUCLEOTIDE SEQUENCE [LARGE SCALE GENOMIC DNA]</scope>
    <source>
        <strain evidence="4">ATCC MYA-139 / BCRC 22969 / CBS 8797 / CCRC 22969 / KCTC 17520 / NBRC 10181 / NCYC 3082</strain>
    </source>
</reference>
<sequence length="499" mass="56198">MLPDETFNRHRLSIKEFFANEGKEHMDNFSCKRASKARTKLSNLSSEQFLELSTDVNEELHRRRGDYGKKSMLSTRDTFFKKRNQAREKLAFLSKDKFADLLTDIMFEIENRSKNYQHDQNNSNNNNNNAKDVIQKVVVVPTKATIDWSSEDEDAEIGDDTFTPNFESNTTVERAQEQPSIALTEEMGYDGDDTRVGNENSVEIEQLMEENRFLKKQLAAQNVATSGKVPLIHLKMDQCRQYNYDGGRIPFDLVKRLHITIQEFFHNMQPAHGGSTGEKLFLYLSKMTKTVSDIVLLVDVPEFKGEVALLKSSLSNVITATRYFVLYEDFIPPIAVHAALNDLLFTLCDLIKVSGTRIDPEYQSSDISLRSVQSVTSDQEEKEQPSPVKPLKIAGKLRSSNSQSTASITSSSSNLKSIPSKSLLHDLMETNPVTTPTKTTAPHGANLQDPFTPNNNSTIPHSAKSIGALKMLTGQHRKPSITEHGFMNKLKHFGSTKKN</sequence>
<accession>J7S313</accession>
<dbReference type="Pfam" id="PF08518">
    <property type="entry name" value="GIT_SHD"/>
    <property type="match status" value="2"/>
</dbReference>
<gene>
    <name evidence="3" type="primary">KNAG0J02780</name>
    <name evidence="3" type="ordered locus">KNAG_0J02780</name>
</gene>
<dbReference type="PANTHER" id="PTHR21601:SF0">
    <property type="entry name" value="PROTEIN SPA2-RELATED"/>
    <property type="match status" value="1"/>
</dbReference>
<dbReference type="GO" id="GO:0000131">
    <property type="term" value="C:incipient cellular bud site"/>
    <property type="evidence" value="ECO:0007669"/>
    <property type="project" value="TreeGrafter"/>
</dbReference>
<dbReference type="GO" id="GO:0007121">
    <property type="term" value="P:bipolar cellular bud site selection"/>
    <property type="evidence" value="ECO:0007669"/>
    <property type="project" value="TreeGrafter"/>
</dbReference>
<dbReference type="EMBL" id="HE978323">
    <property type="protein sequence ID" value="CCK72357.1"/>
    <property type="molecule type" value="Genomic_DNA"/>
</dbReference>
<dbReference type="GO" id="GO:0043332">
    <property type="term" value="C:mating projection tip"/>
    <property type="evidence" value="ECO:0007669"/>
    <property type="project" value="TreeGrafter"/>
</dbReference>
<feature type="domain" description="GIT Spa2 homology (SHD)" evidence="2">
    <location>
        <begin position="86"/>
        <end position="116"/>
    </location>
</feature>
<dbReference type="SMART" id="SM00555">
    <property type="entry name" value="GIT"/>
    <property type="match status" value="2"/>
</dbReference>
<evidence type="ECO:0000313" key="4">
    <source>
        <dbReference type="Proteomes" id="UP000006310"/>
    </source>
</evidence>
<dbReference type="OrthoDB" id="5588096at2759"/>
<dbReference type="GO" id="GO:0007124">
    <property type="term" value="P:pseudohyphal growth"/>
    <property type="evidence" value="ECO:0007669"/>
    <property type="project" value="TreeGrafter"/>
</dbReference>
<dbReference type="HOGENOM" id="CLU_546364_0_0_1"/>
<evidence type="ECO:0000259" key="2">
    <source>
        <dbReference type="SMART" id="SM00555"/>
    </source>
</evidence>
<keyword evidence="4" id="KW-1185">Reference proteome</keyword>